<feature type="compositionally biased region" description="Basic and acidic residues" evidence="1">
    <location>
        <begin position="428"/>
        <end position="461"/>
    </location>
</feature>
<feature type="compositionally biased region" description="Basic and acidic residues" evidence="1">
    <location>
        <begin position="198"/>
        <end position="213"/>
    </location>
</feature>
<dbReference type="EMBL" id="JBAWTH010000106">
    <property type="protein sequence ID" value="KAL2276921.1"/>
    <property type="molecule type" value="Genomic_DNA"/>
</dbReference>
<name>A0ABR4E3B1_9PEZI</name>
<evidence type="ECO:0008006" key="4">
    <source>
        <dbReference type="Google" id="ProtNLM"/>
    </source>
</evidence>
<protein>
    <recommendedName>
        <fullName evidence="4">Myb-like domain-containing protein</fullName>
    </recommendedName>
</protein>
<proteinExistence type="predicted"/>
<sequence length="461" mass="49902">MSDHGDNKTPRALPKGGGPKNGGTKNGITKDSGPKDSGPKTPTSAEKGKKNMTQIELTPIESLLFFNMVRFNGNHDKIDWNLVASHSNLKNAASAKVRFRQILKKHDLMDQAPETPRSQAQKRKAAPKSEGLDDDEDGESSYNPSPVAPKAGVHKRPSRAGGARAKKQKLGVKCEDEQDDEEAAADSVVVPPPSAPKTDPETEIKESKTKSEPGSDIMPLLNDDGVAGGDDGVADGIDGVAGGIDGTDSASPQEYSRGQAPHGLSTGVAHLTAPVYRQAALPANMGDAQMMQLQLRHLGMFPSTIDGNRPFAFGQQLGPQQLAALQAPRTPQLQPQHMTAEQRQQHQLMLEAQAQQFNRFEFLQMSPYHMHGMDMPGGNLPFGNMTQMQLNEQYPADIYGGGGTSFDQAHLGHDVDGQNEWDLGSAKVKREVTPEAKEEGEREHGDEFIHEHEGKLKLEEV</sequence>
<evidence type="ECO:0000256" key="1">
    <source>
        <dbReference type="SAM" id="MobiDB-lite"/>
    </source>
</evidence>
<feature type="region of interest" description="Disordered" evidence="1">
    <location>
        <begin position="418"/>
        <end position="461"/>
    </location>
</feature>
<evidence type="ECO:0000313" key="2">
    <source>
        <dbReference type="EMBL" id="KAL2276921.1"/>
    </source>
</evidence>
<accession>A0ABR4E3B1</accession>
<feature type="region of interest" description="Disordered" evidence="1">
    <location>
        <begin position="1"/>
        <end position="53"/>
    </location>
</feature>
<feature type="region of interest" description="Disordered" evidence="1">
    <location>
        <begin position="106"/>
        <end position="263"/>
    </location>
</feature>
<gene>
    <name evidence="2" type="ORF">FJTKL_00384</name>
</gene>
<comment type="caution">
    <text evidence="2">The sequence shown here is derived from an EMBL/GenBank/DDBJ whole genome shotgun (WGS) entry which is preliminary data.</text>
</comment>
<feature type="compositionally biased region" description="Gly residues" evidence="1">
    <location>
        <begin position="15"/>
        <end position="25"/>
    </location>
</feature>
<keyword evidence="3" id="KW-1185">Reference proteome</keyword>
<feature type="compositionally biased region" description="Basic residues" evidence="1">
    <location>
        <begin position="152"/>
        <end position="170"/>
    </location>
</feature>
<evidence type="ECO:0000313" key="3">
    <source>
        <dbReference type="Proteomes" id="UP001600888"/>
    </source>
</evidence>
<organism evidence="2 3">
    <name type="scientific">Diaporthe vaccinii</name>
    <dbReference type="NCBI Taxonomy" id="105482"/>
    <lineage>
        <taxon>Eukaryota</taxon>
        <taxon>Fungi</taxon>
        <taxon>Dikarya</taxon>
        <taxon>Ascomycota</taxon>
        <taxon>Pezizomycotina</taxon>
        <taxon>Sordariomycetes</taxon>
        <taxon>Sordariomycetidae</taxon>
        <taxon>Diaporthales</taxon>
        <taxon>Diaporthaceae</taxon>
        <taxon>Diaporthe</taxon>
        <taxon>Diaporthe eres species complex</taxon>
    </lineage>
</organism>
<reference evidence="2 3" key="1">
    <citation type="submission" date="2024-03" db="EMBL/GenBank/DDBJ databases">
        <title>A high-quality draft genome sequence of Diaporthe vaccinii, a causative agent of upright dieback and viscid rot disease in cranberry plants.</title>
        <authorList>
            <person name="Sarrasin M."/>
            <person name="Lang B.F."/>
            <person name="Burger G."/>
        </authorList>
    </citation>
    <scope>NUCLEOTIDE SEQUENCE [LARGE SCALE GENOMIC DNA]</scope>
    <source>
        <strain evidence="2 3">IS7</strain>
    </source>
</reference>
<dbReference type="Proteomes" id="UP001600888">
    <property type="component" value="Unassembled WGS sequence"/>
</dbReference>